<feature type="transmembrane region" description="Helical" evidence="12">
    <location>
        <begin position="99"/>
        <end position="116"/>
    </location>
</feature>
<evidence type="ECO:0000256" key="4">
    <source>
        <dbReference type="ARBA" id="ARBA00022475"/>
    </source>
</evidence>
<keyword evidence="14" id="KW-1185">Reference proteome</keyword>
<feature type="transmembrane region" description="Helical" evidence="12">
    <location>
        <begin position="356"/>
        <end position="378"/>
    </location>
</feature>
<sequence length="442" mass="49446">MDHLEIARSMFGTTMAFHIIFATLGVGIPLMVLFAELLYQKTNDRDYAVMANRWTKGFAVLLGVAIPSGTIAGVQLSLLWPGFMEVIGEVMALPFQIEIYAFFVEALFMSIYVYAADRISPWMRIVSLTLVALGAVASAILITNVHAFEGTPAGFRFENGEIVDVDPWAAFFNPGFFTTAGHVVVSAYMTGGFVIASIAAFKMIKDREKGRVFRFHKKALMLGLAVGGIFSLLTAFNGHQSAQLLHEYQPEKLAAAEGLFETQDYAPLAIGGFTDRETEEVKWAIEIPWALSFLADDRFDTVVRGLNDFPEEWWPPLYVHTLFNAMVGIGTLLILLSITGFFWNRFLKKKRFPKPMMWAFVASGPLSVLAIEFGWIFACTGRQPWVIYRMMKTEDAVTGASQLGTLFVLFTLVYFVLGAAVVLVLRYYFRKHPVHEAIDIKE</sequence>
<keyword evidence="11 12" id="KW-0472">Membrane</keyword>
<dbReference type="EMBL" id="FNFL01000001">
    <property type="protein sequence ID" value="SDJ76679.1"/>
    <property type="molecule type" value="Genomic_DNA"/>
</dbReference>
<evidence type="ECO:0000256" key="3">
    <source>
        <dbReference type="ARBA" id="ARBA00022448"/>
    </source>
</evidence>
<reference evidence="13 14" key="1">
    <citation type="submission" date="2016-10" db="EMBL/GenBank/DDBJ databases">
        <authorList>
            <person name="de Groot N.N."/>
        </authorList>
    </citation>
    <scope>NUCLEOTIDE SEQUENCE [LARGE SCALE GENOMIC DNA]</scope>
    <source>
        <strain evidence="13 14">CGMCC 1.6502</strain>
    </source>
</reference>
<dbReference type="GO" id="GO:0020037">
    <property type="term" value="F:heme binding"/>
    <property type="evidence" value="ECO:0007669"/>
    <property type="project" value="TreeGrafter"/>
</dbReference>
<proteinExistence type="inferred from homology"/>
<keyword evidence="5 12" id="KW-0349">Heme</keyword>
<accession>A0A1G8WE96</accession>
<dbReference type="GO" id="GO:0019646">
    <property type="term" value="P:aerobic electron transport chain"/>
    <property type="evidence" value="ECO:0007669"/>
    <property type="project" value="InterPro"/>
</dbReference>
<protein>
    <submittedName>
        <fullName evidence="13">Cytochrome d ubiquinol oxidase subunit I</fullName>
    </submittedName>
</protein>
<evidence type="ECO:0000256" key="2">
    <source>
        <dbReference type="ARBA" id="ARBA00009819"/>
    </source>
</evidence>
<dbReference type="GO" id="GO:0005886">
    <property type="term" value="C:plasma membrane"/>
    <property type="evidence" value="ECO:0007669"/>
    <property type="project" value="UniProtKB-SubCell"/>
</dbReference>
<keyword evidence="3 12" id="KW-0813">Transport</keyword>
<keyword evidence="7 12" id="KW-0479">Metal-binding</keyword>
<feature type="transmembrane region" description="Helical" evidence="12">
    <location>
        <begin position="128"/>
        <end position="148"/>
    </location>
</feature>
<evidence type="ECO:0000256" key="11">
    <source>
        <dbReference type="ARBA" id="ARBA00023136"/>
    </source>
</evidence>
<keyword evidence="8 12" id="KW-0249">Electron transport</keyword>
<feature type="transmembrane region" description="Helical" evidence="12">
    <location>
        <begin position="406"/>
        <end position="429"/>
    </location>
</feature>
<comment type="similarity">
    <text evidence="2 12">Belongs to the cytochrome ubiquinol oxidase subunit 1 family.</text>
</comment>
<dbReference type="Pfam" id="PF01654">
    <property type="entry name" value="Cyt_bd_oxida_I"/>
    <property type="match status" value="1"/>
</dbReference>
<dbReference type="GO" id="GO:0016682">
    <property type="term" value="F:oxidoreductase activity, acting on diphenols and related substances as donors, oxygen as acceptor"/>
    <property type="evidence" value="ECO:0007669"/>
    <property type="project" value="TreeGrafter"/>
</dbReference>
<evidence type="ECO:0000313" key="13">
    <source>
        <dbReference type="EMBL" id="SDJ76679.1"/>
    </source>
</evidence>
<dbReference type="PANTHER" id="PTHR30365">
    <property type="entry name" value="CYTOCHROME D UBIQUINOL OXIDASE"/>
    <property type="match status" value="1"/>
</dbReference>
<dbReference type="STRING" id="407036.SAMN05216243_0746"/>
<dbReference type="GO" id="GO:0009055">
    <property type="term" value="F:electron transfer activity"/>
    <property type="evidence" value="ECO:0007669"/>
    <property type="project" value="UniProtKB-UniRule"/>
</dbReference>
<evidence type="ECO:0000256" key="6">
    <source>
        <dbReference type="ARBA" id="ARBA00022692"/>
    </source>
</evidence>
<evidence type="ECO:0000256" key="1">
    <source>
        <dbReference type="ARBA" id="ARBA00004651"/>
    </source>
</evidence>
<feature type="transmembrane region" description="Helical" evidence="12">
    <location>
        <begin position="15"/>
        <end position="38"/>
    </location>
</feature>
<evidence type="ECO:0000256" key="8">
    <source>
        <dbReference type="ARBA" id="ARBA00022982"/>
    </source>
</evidence>
<name>A0A1G8WE96_9BACI</name>
<gene>
    <name evidence="13" type="ORF">SAMN05216243_0746</name>
</gene>
<organism evidence="13 14">
    <name type="scientific">Sediminibacillus albus</name>
    <dbReference type="NCBI Taxonomy" id="407036"/>
    <lineage>
        <taxon>Bacteria</taxon>
        <taxon>Bacillati</taxon>
        <taxon>Bacillota</taxon>
        <taxon>Bacilli</taxon>
        <taxon>Bacillales</taxon>
        <taxon>Bacillaceae</taxon>
        <taxon>Sediminibacillus</taxon>
    </lineage>
</organism>
<dbReference type="GO" id="GO:0046872">
    <property type="term" value="F:metal ion binding"/>
    <property type="evidence" value="ECO:0007669"/>
    <property type="project" value="UniProtKB-UniRule"/>
</dbReference>
<dbReference type="PANTHER" id="PTHR30365:SF14">
    <property type="entry name" value="CYTOCHROME BD MENAQUINOL OXIDASE SUBUNIT I-RELATED"/>
    <property type="match status" value="1"/>
</dbReference>
<dbReference type="Proteomes" id="UP000198694">
    <property type="component" value="Unassembled WGS sequence"/>
</dbReference>
<feature type="transmembrane region" description="Helical" evidence="12">
    <location>
        <begin position="168"/>
        <end position="198"/>
    </location>
</feature>
<dbReference type="RefSeq" id="WP_093211181.1">
    <property type="nucleotide sequence ID" value="NZ_FNFL01000001.1"/>
</dbReference>
<evidence type="ECO:0000313" key="14">
    <source>
        <dbReference type="Proteomes" id="UP000198694"/>
    </source>
</evidence>
<keyword evidence="6 12" id="KW-0812">Transmembrane</keyword>
<dbReference type="AlphaFoldDB" id="A0A1G8WE96"/>
<dbReference type="OrthoDB" id="9807042at2"/>
<keyword evidence="9 12" id="KW-1133">Transmembrane helix</keyword>
<feature type="transmembrane region" description="Helical" evidence="12">
    <location>
        <begin position="322"/>
        <end position="344"/>
    </location>
</feature>
<evidence type="ECO:0000256" key="5">
    <source>
        <dbReference type="ARBA" id="ARBA00022617"/>
    </source>
</evidence>
<evidence type="ECO:0000256" key="9">
    <source>
        <dbReference type="ARBA" id="ARBA00022989"/>
    </source>
</evidence>
<dbReference type="GO" id="GO:0070069">
    <property type="term" value="C:cytochrome complex"/>
    <property type="evidence" value="ECO:0007669"/>
    <property type="project" value="UniProtKB-UniRule"/>
</dbReference>
<evidence type="ECO:0000256" key="7">
    <source>
        <dbReference type="ARBA" id="ARBA00022723"/>
    </source>
</evidence>
<feature type="transmembrane region" description="Helical" evidence="12">
    <location>
        <begin position="219"/>
        <end position="236"/>
    </location>
</feature>
<evidence type="ECO:0000256" key="10">
    <source>
        <dbReference type="ARBA" id="ARBA00023004"/>
    </source>
</evidence>
<feature type="transmembrane region" description="Helical" evidence="12">
    <location>
        <begin position="58"/>
        <end position="79"/>
    </location>
</feature>
<comment type="subcellular location">
    <subcellularLocation>
        <location evidence="1">Cell membrane</location>
        <topology evidence="1">Multi-pass membrane protein</topology>
    </subcellularLocation>
</comment>
<keyword evidence="4 12" id="KW-1003">Cell membrane</keyword>
<dbReference type="InterPro" id="IPR002585">
    <property type="entry name" value="Cyt-d_ubiquinol_oxidase_su_1"/>
</dbReference>
<dbReference type="PIRSF" id="PIRSF006446">
    <property type="entry name" value="Cyt_quinol_oxidase_1"/>
    <property type="match status" value="1"/>
</dbReference>
<evidence type="ECO:0000256" key="12">
    <source>
        <dbReference type="PIRNR" id="PIRNR006446"/>
    </source>
</evidence>
<keyword evidence="10 12" id="KW-0408">Iron</keyword>